<keyword evidence="11" id="KW-1185">Reference proteome</keyword>
<evidence type="ECO:0000256" key="4">
    <source>
        <dbReference type="ARBA" id="ARBA00022481"/>
    </source>
</evidence>
<evidence type="ECO:0000256" key="8">
    <source>
        <dbReference type="ARBA" id="ARBA00023136"/>
    </source>
</evidence>
<dbReference type="EMBL" id="JAMXHT010000006">
    <property type="protein sequence ID" value="MCO5400039.1"/>
    <property type="molecule type" value="Genomic_DNA"/>
</dbReference>
<organism evidence="10 11">
    <name type="scientific">Ralstonia soli</name>
    <dbReference type="NCBI Taxonomy" id="2953896"/>
    <lineage>
        <taxon>Bacteria</taxon>
        <taxon>Pseudomonadati</taxon>
        <taxon>Pseudomonadota</taxon>
        <taxon>Betaproteobacteria</taxon>
        <taxon>Burkholderiales</taxon>
        <taxon>Burkholderiaceae</taxon>
        <taxon>Ralstonia</taxon>
    </lineage>
</organism>
<evidence type="ECO:0000256" key="5">
    <source>
        <dbReference type="ARBA" id="ARBA00022519"/>
    </source>
</evidence>
<comment type="similarity">
    <text evidence="2">Belongs to the GSP I family.</text>
</comment>
<evidence type="ECO:0000256" key="3">
    <source>
        <dbReference type="ARBA" id="ARBA00022475"/>
    </source>
</evidence>
<dbReference type="RefSeq" id="WP_252682672.1">
    <property type="nucleotide sequence ID" value="NZ_JAMXHT010000006.1"/>
</dbReference>
<dbReference type="InterPro" id="IPR012902">
    <property type="entry name" value="N_methyl_site"/>
</dbReference>
<evidence type="ECO:0000256" key="9">
    <source>
        <dbReference type="SAM" id="Phobius"/>
    </source>
</evidence>
<evidence type="ECO:0000256" key="6">
    <source>
        <dbReference type="ARBA" id="ARBA00022692"/>
    </source>
</evidence>
<comment type="caution">
    <text evidence="10">The sequence shown here is derived from an EMBL/GenBank/DDBJ whole genome shotgun (WGS) entry which is preliminary data.</text>
</comment>
<evidence type="ECO:0000256" key="1">
    <source>
        <dbReference type="ARBA" id="ARBA00004377"/>
    </source>
</evidence>
<comment type="subcellular location">
    <subcellularLocation>
        <location evidence="1">Cell inner membrane</location>
        <topology evidence="1">Single-pass membrane protein</topology>
    </subcellularLocation>
</comment>
<accession>A0ABT1AP24</accession>
<proteinExistence type="inferred from homology"/>
<keyword evidence="3" id="KW-1003">Cell membrane</keyword>
<protein>
    <submittedName>
        <fullName evidence="10">Prepilin-type N-terminal cleavage/methylation domain-containing protein</fullName>
    </submittedName>
</protein>
<name>A0ABT1AP24_9RALS</name>
<reference evidence="10" key="1">
    <citation type="submission" date="2022-06" db="EMBL/GenBank/DDBJ databases">
        <authorList>
            <person name="Lu C.-H."/>
        </authorList>
    </citation>
    <scope>NUCLEOTIDE SEQUENCE</scope>
    <source>
        <strain evidence="10">21MJYT02-11</strain>
    </source>
</reference>
<reference evidence="10" key="2">
    <citation type="journal article" date="2023" name="Front. Microbiol.">
        <title>Ralstonia chuxiongensis sp. nov., Ralstonia mojiangensis sp. nov., and Ralstonia soli sp. nov., isolated from tobacco fields, are three novel species in the family Burkholderiaceae.</title>
        <authorList>
            <person name="Lu C.H."/>
            <person name="Zhang Y.Y."/>
            <person name="Jiang N."/>
            <person name="Chen W."/>
            <person name="Shao X."/>
            <person name="Zhao Z.M."/>
            <person name="Lu W.L."/>
            <person name="Hu X."/>
            <person name="Xi Y.X."/>
            <person name="Zou S.Y."/>
            <person name="Wei Q.J."/>
            <person name="Lin Z.L."/>
            <person name="Gong L."/>
            <person name="Gai X.T."/>
            <person name="Zhang L.Q."/>
            <person name="Li J.Y."/>
            <person name="Jin Y."/>
            <person name="Xia Z.Y."/>
        </authorList>
    </citation>
    <scope>NUCLEOTIDE SEQUENCE</scope>
    <source>
        <strain evidence="10">21MJYT02-11</strain>
    </source>
</reference>
<keyword evidence="5" id="KW-0997">Cell inner membrane</keyword>
<keyword evidence="7 9" id="KW-1133">Transmembrane helix</keyword>
<dbReference type="PANTHER" id="PTHR38779">
    <property type="entry name" value="TYPE II SECRETION SYSTEM PROTEIN I-RELATED"/>
    <property type="match status" value="1"/>
</dbReference>
<dbReference type="NCBIfam" id="TIGR02532">
    <property type="entry name" value="IV_pilin_GFxxxE"/>
    <property type="match status" value="1"/>
</dbReference>
<sequence>MFRHDGTPVARLGRTARSVRNRGFTLLEAMVAMLIVGFGMVALVRVQSTLTQNADMARQRSEATRLAEEKIEQLRAYNSVISGVGVSWADVTNGTDTPSSASNTSYSRSWTLGGAVTDSMRPIQVTVSWQDRTAAQSSVTTRSYIARFDPALAGALSFPLPGNGNIKLPKNRNLNIPIKATDLGGGQSAYQLTNNFAVVFSNVTGYVVMRCSGTITSSSQLSSQCTSYNAYILAGYVSLGGKKAPSSMPATGLNLSQVTPYISHGSTDCVFNPAVDQNTGSTISGYYYYLCVMAVNSSGGGWSGTVNLTGMSSGSPAYLVCRYQYPATGNGNSNERNVQPYSNVTESLDQQNYAITLDNSCSNISGSVLHQSCTSSGACPANPD</sequence>
<dbReference type="Pfam" id="PF07963">
    <property type="entry name" value="N_methyl"/>
    <property type="match status" value="1"/>
</dbReference>
<dbReference type="Proteomes" id="UP001162811">
    <property type="component" value="Unassembled WGS sequence"/>
</dbReference>
<feature type="transmembrane region" description="Helical" evidence="9">
    <location>
        <begin position="24"/>
        <end position="44"/>
    </location>
</feature>
<dbReference type="PANTHER" id="PTHR38779:SF2">
    <property type="entry name" value="TYPE II SECRETION SYSTEM PROTEIN I-RELATED"/>
    <property type="match status" value="1"/>
</dbReference>
<keyword evidence="8 9" id="KW-0472">Membrane</keyword>
<keyword evidence="6 9" id="KW-0812">Transmembrane</keyword>
<evidence type="ECO:0000313" key="10">
    <source>
        <dbReference type="EMBL" id="MCO5400039.1"/>
    </source>
</evidence>
<gene>
    <name evidence="10" type="ORF">NG900_17715</name>
</gene>
<dbReference type="InterPro" id="IPR010052">
    <property type="entry name" value="T2SS_protein-GspI"/>
</dbReference>
<evidence type="ECO:0000256" key="2">
    <source>
        <dbReference type="ARBA" id="ARBA00008358"/>
    </source>
</evidence>
<evidence type="ECO:0000313" key="11">
    <source>
        <dbReference type="Proteomes" id="UP001162811"/>
    </source>
</evidence>
<evidence type="ECO:0000256" key="7">
    <source>
        <dbReference type="ARBA" id="ARBA00022989"/>
    </source>
</evidence>
<dbReference type="PROSITE" id="PS00409">
    <property type="entry name" value="PROKAR_NTER_METHYL"/>
    <property type="match status" value="1"/>
</dbReference>
<keyword evidence="4" id="KW-0488">Methylation</keyword>